<reference evidence="2 3" key="1">
    <citation type="submission" date="2024-03" db="EMBL/GenBank/DDBJ databases">
        <title>Natural products discovery in diverse microorganisms through a two-stage MS feature dereplication strategy.</title>
        <authorList>
            <person name="Zhang R."/>
        </authorList>
    </citation>
    <scope>NUCLEOTIDE SEQUENCE [LARGE SCALE GENOMIC DNA]</scope>
    <source>
        <strain evidence="2 3">18930</strain>
    </source>
</reference>
<dbReference type="EMBL" id="CP147846">
    <property type="protein sequence ID" value="WXG67512.1"/>
    <property type="molecule type" value="Genomic_DNA"/>
</dbReference>
<protein>
    <recommendedName>
        <fullName evidence="4">Secreted protein</fullName>
    </recommendedName>
</protein>
<accession>A0ABZ2PFC7</accession>
<gene>
    <name evidence="2" type="ORF">WDS16_20030</name>
</gene>
<evidence type="ECO:0000313" key="3">
    <source>
        <dbReference type="Proteomes" id="UP001432000"/>
    </source>
</evidence>
<keyword evidence="3" id="KW-1185">Reference proteome</keyword>
<evidence type="ECO:0000256" key="1">
    <source>
        <dbReference type="SAM" id="MobiDB-lite"/>
    </source>
</evidence>
<dbReference type="Proteomes" id="UP001432000">
    <property type="component" value="Chromosome"/>
</dbReference>
<feature type="region of interest" description="Disordered" evidence="1">
    <location>
        <begin position="46"/>
        <end position="100"/>
    </location>
</feature>
<name>A0ABZ2PFC7_9NOCA</name>
<proteinExistence type="predicted"/>
<sequence>MWWRELAGVAARAVLQIAYRSEHCWAPGTETVCVVMLDWTSVRAKTHRGVSPGRTQTKATAASAVHRLGSAGREDRPDADLDVDDGNDSPVRAMSPEQQLATSTPDVWAWRLAFLVPR</sequence>
<organism evidence="2 3">
    <name type="scientific">Rhodococcus sovatensis</name>
    <dbReference type="NCBI Taxonomy" id="1805840"/>
    <lineage>
        <taxon>Bacteria</taxon>
        <taxon>Bacillati</taxon>
        <taxon>Actinomycetota</taxon>
        <taxon>Actinomycetes</taxon>
        <taxon>Mycobacteriales</taxon>
        <taxon>Nocardiaceae</taxon>
        <taxon>Rhodococcus</taxon>
    </lineage>
</organism>
<dbReference type="RefSeq" id="WP_338887111.1">
    <property type="nucleotide sequence ID" value="NZ_CP147846.1"/>
</dbReference>
<evidence type="ECO:0008006" key="4">
    <source>
        <dbReference type="Google" id="ProtNLM"/>
    </source>
</evidence>
<evidence type="ECO:0000313" key="2">
    <source>
        <dbReference type="EMBL" id="WXG67512.1"/>
    </source>
</evidence>